<evidence type="ECO:0000313" key="4">
    <source>
        <dbReference type="Proteomes" id="UP000188543"/>
    </source>
</evidence>
<reference evidence="3 4" key="1">
    <citation type="submission" date="2016-08" db="EMBL/GenBank/DDBJ databases">
        <authorList>
            <person name="Seilhamer J.J."/>
        </authorList>
    </citation>
    <scope>NUCLEOTIDE SEQUENCE [LARGE SCALE GENOMIC DNA]</scope>
    <source>
        <strain evidence="3 4">VC14762</strain>
    </source>
</reference>
<sequence length="276" mass="30146">MPFPSRQGHPHYFQTRKPRCPASWFGRLLAAVAFTTTLASSHTMAATAPAVRNIVLVHGAFADGSSWQPVISRLQRMGYHVTAVQNPLTSLDDDVAATENVLRRQTGDVLLVGHSWAGAVITQAGNTANVRGLVYLSALVPDDGESVDDLLHKLDAPMTGLSPDARGLVWLDDARQFQRVMAGDLPFEQVEALTSTQQPIATACFTGKVRHAAWHDKPRWYLRTTGDNALKETVQHAIAQRIGATVTTFRSSHMSMLSHPDDVARLIDRAARTVLP</sequence>
<proteinExistence type="predicted"/>
<dbReference type="InterPro" id="IPR052897">
    <property type="entry name" value="Sec-Metab_Biosynth_Hydrolase"/>
</dbReference>
<name>A0A1V2W1W2_9BURK</name>
<dbReference type="Proteomes" id="UP000188543">
    <property type="component" value="Unassembled WGS sequence"/>
</dbReference>
<organism evidence="3 4">
    <name type="scientific">Burkholderia cenocepacia</name>
    <dbReference type="NCBI Taxonomy" id="95486"/>
    <lineage>
        <taxon>Bacteria</taxon>
        <taxon>Pseudomonadati</taxon>
        <taxon>Pseudomonadota</taxon>
        <taxon>Betaproteobacteria</taxon>
        <taxon>Burkholderiales</taxon>
        <taxon>Burkholderiaceae</taxon>
        <taxon>Burkholderia</taxon>
        <taxon>Burkholderia cepacia complex</taxon>
    </lineage>
</organism>
<dbReference type="PANTHER" id="PTHR37017">
    <property type="entry name" value="AB HYDROLASE-1 DOMAIN-CONTAINING PROTEIN-RELATED"/>
    <property type="match status" value="1"/>
</dbReference>
<comment type="caution">
    <text evidence="3">The sequence shown here is derived from an EMBL/GenBank/DDBJ whole genome shotgun (WGS) entry which is preliminary data.</text>
</comment>
<dbReference type="GO" id="GO:0016787">
    <property type="term" value="F:hydrolase activity"/>
    <property type="evidence" value="ECO:0007669"/>
    <property type="project" value="UniProtKB-KW"/>
</dbReference>
<keyword evidence="1" id="KW-0732">Signal</keyword>
<feature type="domain" description="AB hydrolase-1" evidence="2">
    <location>
        <begin position="54"/>
        <end position="265"/>
    </location>
</feature>
<dbReference type="InterPro" id="IPR000073">
    <property type="entry name" value="AB_hydrolase_1"/>
</dbReference>
<gene>
    <name evidence="3" type="ORF">A8E72_19325</name>
</gene>
<protein>
    <submittedName>
        <fullName evidence="3">Alpha/beta hydrolase</fullName>
    </submittedName>
</protein>
<dbReference type="Gene3D" id="3.40.50.1820">
    <property type="entry name" value="alpha/beta hydrolase"/>
    <property type="match status" value="1"/>
</dbReference>
<dbReference type="PANTHER" id="PTHR37017:SF11">
    <property type="entry name" value="ESTERASE_LIPASE_THIOESTERASE DOMAIN-CONTAINING PROTEIN"/>
    <property type="match status" value="1"/>
</dbReference>
<evidence type="ECO:0000256" key="1">
    <source>
        <dbReference type="SAM" id="SignalP"/>
    </source>
</evidence>
<evidence type="ECO:0000259" key="2">
    <source>
        <dbReference type="Pfam" id="PF12697"/>
    </source>
</evidence>
<dbReference type="InterPro" id="IPR029058">
    <property type="entry name" value="AB_hydrolase_fold"/>
</dbReference>
<keyword evidence="3" id="KW-0378">Hydrolase</keyword>
<dbReference type="OrthoDB" id="9112061at2"/>
<dbReference type="EMBL" id="MUTJ01000057">
    <property type="protein sequence ID" value="ONU83953.1"/>
    <property type="molecule type" value="Genomic_DNA"/>
</dbReference>
<dbReference type="Pfam" id="PF12697">
    <property type="entry name" value="Abhydrolase_6"/>
    <property type="match status" value="1"/>
</dbReference>
<evidence type="ECO:0000313" key="3">
    <source>
        <dbReference type="EMBL" id="ONU83953.1"/>
    </source>
</evidence>
<dbReference type="RefSeq" id="WP_077021097.1">
    <property type="nucleotide sequence ID" value="NZ_CADETK010000030.1"/>
</dbReference>
<dbReference type="AlphaFoldDB" id="A0A1V2W1W2"/>
<accession>A0A1V2W1W2</accession>
<feature type="chain" id="PRO_5013273906" evidence="1">
    <location>
        <begin position="46"/>
        <end position="276"/>
    </location>
</feature>
<dbReference type="SUPFAM" id="SSF53474">
    <property type="entry name" value="alpha/beta-Hydrolases"/>
    <property type="match status" value="1"/>
</dbReference>
<feature type="signal peptide" evidence="1">
    <location>
        <begin position="1"/>
        <end position="45"/>
    </location>
</feature>